<name>A0AAN5CXU4_9BILA</name>
<dbReference type="Proteomes" id="UP001328107">
    <property type="component" value="Unassembled WGS sequence"/>
</dbReference>
<gene>
    <name evidence="1" type="ORF">PMAYCL1PPCAC_22727</name>
</gene>
<accession>A0AAN5CXU4</accession>
<feature type="non-terminal residue" evidence="1">
    <location>
        <position position="1"/>
    </location>
</feature>
<evidence type="ECO:0000313" key="2">
    <source>
        <dbReference type="Proteomes" id="UP001328107"/>
    </source>
</evidence>
<proteinExistence type="predicted"/>
<organism evidence="1 2">
    <name type="scientific">Pristionchus mayeri</name>
    <dbReference type="NCBI Taxonomy" id="1317129"/>
    <lineage>
        <taxon>Eukaryota</taxon>
        <taxon>Metazoa</taxon>
        <taxon>Ecdysozoa</taxon>
        <taxon>Nematoda</taxon>
        <taxon>Chromadorea</taxon>
        <taxon>Rhabditida</taxon>
        <taxon>Rhabditina</taxon>
        <taxon>Diplogasteromorpha</taxon>
        <taxon>Diplogasteroidea</taxon>
        <taxon>Neodiplogasteridae</taxon>
        <taxon>Pristionchus</taxon>
    </lineage>
</organism>
<dbReference type="AlphaFoldDB" id="A0AAN5CXU4"/>
<protein>
    <submittedName>
        <fullName evidence="1">Uncharacterized protein</fullName>
    </submittedName>
</protein>
<sequence length="75" mass="7868">SILDCILKVAIDRDRSSSPGPTEDLRRGVLLQLEPVLHPQSTVVVGTVADGQLSSGIGRDAGRLLGGARIASLHR</sequence>
<reference evidence="2" key="1">
    <citation type="submission" date="2022-10" db="EMBL/GenBank/DDBJ databases">
        <title>Genome assembly of Pristionchus species.</title>
        <authorList>
            <person name="Yoshida K."/>
            <person name="Sommer R.J."/>
        </authorList>
    </citation>
    <scope>NUCLEOTIDE SEQUENCE [LARGE SCALE GENOMIC DNA]</scope>
    <source>
        <strain evidence="2">RS5460</strain>
    </source>
</reference>
<comment type="caution">
    <text evidence="1">The sequence shown here is derived from an EMBL/GenBank/DDBJ whole genome shotgun (WGS) entry which is preliminary data.</text>
</comment>
<dbReference type="EMBL" id="BTRK01000005">
    <property type="protein sequence ID" value="GMR52532.1"/>
    <property type="molecule type" value="Genomic_DNA"/>
</dbReference>
<feature type="non-terminal residue" evidence="1">
    <location>
        <position position="75"/>
    </location>
</feature>
<evidence type="ECO:0000313" key="1">
    <source>
        <dbReference type="EMBL" id="GMR52532.1"/>
    </source>
</evidence>
<keyword evidence="2" id="KW-1185">Reference proteome</keyword>